<protein>
    <recommendedName>
        <fullName evidence="4">AAA+ ATPase domain-containing protein</fullName>
    </recommendedName>
</protein>
<evidence type="ECO:0000256" key="3">
    <source>
        <dbReference type="ARBA" id="ARBA00022840"/>
    </source>
</evidence>
<keyword evidence="1" id="KW-0547">Nucleotide-binding</keyword>
<keyword evidence="3" id="KW-0067">ATP-binding</keyword>
<accession>A0AAE1BCJ0</accession>
<proteinExistence type="predicted"/>
<gene>
    <name evidence="5" type="ORF">RRG08_026033</name>
</gene>
<dbReference type="GO" id="GO:0005524">
    <property type="term" value="F:ATP binding"/>
    <property type="evidence" value="ECO:0007669"/>
    <property type="project" value="UniProtKB-KW"/>
</dbReference>
<dbReference type="Proteomes" id="UP001283361">
    <property type="component" value="Unassembled WGS sequence"/>
</dbReference>
<dbReference type="InterPro" id="IPR004948">
    <property type="entry name" value="Nuc-triphosphatase_THEP1"/>
</dbReference>
<dbReference type="SMART" id="SM00382">
    <property type="entry name" value="AAA"/>
    <property type="match status" value="1"/>
</dbReference>
<evidence type="ECO:0000313" key="5">
    <source>
        <dbReference type="EMBL" id="KAK3803798.1"/>
    </source>
</evidence>
<name>A0AAE1BCJ0_9GAST</name>
<dbReference type="PANTHER" id="PTHR43146:SF1">
    <property type="entry name" value="CANCER-RELATED NUCLEOSIDE-TRIPHOSPHATASE"/>
    <property type="match status" value="1"/>
</dbReference>
<evidence type="ECO:0000256" key="1">
    <source>
        <dbReference type="ARBA" id="ARBA00022741"/>
    </source>
</evidence>
<keyword evidence="6" id="KW-1185">Reference proteome</keyword>
<comment type="caution">
    <text evidence="5">The sequence shown here is derived from an EMBL/GenBank/DDBJ whole genome shotgun (WGS) entry which is preliminary data.</text>
</comment>
<dbReference type="SUPFAM" id="SSF52540">
    <property type="entry name" value="P-loop containing nucleoside triphosphate hydrolases"/>
    <property type="match status" value="1"/>
</dbReference>
<reference evidence="5" key="1">
    <citation type="journal article" date="2023" name="G3 (Bethesda)">
        <title>A reference genome for the long-term kleptoplast-retaining sea slug Elysia crispata morphotype clarki.</title>
        <authorList>
            <person name="Eastman K.E."/>
            <person name="Pendleton A.L."/>
            <person name="Shaikh M.A."/>
            <person name="Suttiyut T."/>
            <person name="Ogas R."/>
            <person name="Tomko P."/>
            <person name="Gavelis G."/>
            <person name="Widhalm J.R."/>
            <person name="Wisecaver J.H."/>
        </authorList>
    </citation>
    <scope>NUCLEOTIDE SEQUENCE</scope>
    <source>
        <strain evidence="5">ECLA1</strain>
    </source>
</reference>
<organism evidence="5 6">
    <name type="scientific">Elysia crispata</name>
    <name type="common">lettuce slug</name>
    <dbReference type="NCBI Taxonomy" id="231223"/>
    <lineage>
        <taxon>Eukaryota</taxon>
        <taxon>Metazoa</taxon>
        <taxon>Spiralia</taxon>
        <taxon>Lophotrochozoa</taxon>
        <taxon>Mollusca</taxon>
        <taxon>Gastropoda</taxon>
        <taxon>Heterobranchia</taxon>
        <taxon>Euthyneura</taxon>
        <taxon>Panpulmonata</taxon>
        <taxon>Sacoglossa</taxon>
        <taxon>Placobranchoidea</taxon>
        <taxon>Plakobranchidae</taxon>
        <taxon>Elysia</taxon>
    </lineage>
</organism>
<evidence type="ECO:0000259" key="4">
    <source>
        <dbReference type="SMART" id="SM00382"/>
    </source>
</evidence>
<dbReference type="Gene3D" id="3.40.50.300">
    <property type="entry name" value="P-loop containing nucleotide triphosphate hydrolases"/>
    <property type="match status" value="1"/>
</dbReference>
<dbReference type="Pfam" id="PF03266">
    <property type="entry name" value="NTPase_1"/>
    <property type="match status" value="1"/>
</dbReference>
<dbReference type="AlphaFoldDB" id="A0AAE1BCJ0"/>
<dbReference type="InterPro" id="IPR027417">
    <property type="entry name" value="P-loop_NTPase"/>
</dbReference>
<dbReference type="EMBL" id="JAWDGP010000089">
    <property type="protein sequence ID" value="KAK3803798.1"/>
    <property type="molecule type" value="Genomic_DNA"/>
</dbReference>
<dbReference type="InterPro" id="IPR003593">
    <property type="entry name" value="AAA+_ATPase"/>
</dbReference>
<feature type="domain" description="AAA+ ATPase" evidence="4">
    <location>
        <begin position="2"/>
        <end position="176"/>
    </location>
</feature>
<sequence>MAPRHLLITGIPGVGKTTVMSKVHQNLLNQGISCSGFVTEEIRVNGRRTGFDVVTLAGQRGQLARISDSTCSMPAAKQRDIKVGQYSVNLISFEQTALITLKPPPQASETSPIVYLVDEIGKMELYSQSFIQAVQKLISHPNVTLVATIPVPKGRPIPFVEELRRGEHSLVFEVDHQNRDVIHTDIVQAVKSSLSS</sequence>
<dbReference type="GO" id="GO:0017111">
    <property type="term" value="F:ribonucleoside triphosphate phosphatase activity"/>
    <property type="evidence" value="ECO:0007669"/>
    <property type="project" value="InterPro"/>
</dbReference>
<keyword evidence="2" id="KW-0378">Hydrolase</keyword>
<evidence type="ECO:0000313" key="6">
    <source>
        <dbReference type="Proteomes" id="UP001283361"/>
    </source>
</evidence>
<dbReference type="PANTHER" id="PTHR43146">
    <property type="entry name" value="CANCER-RELATED NUCLEOSIDE-TRIPHOSPHATASE"/>
    <property type="match status" value="1"/>
</dbReference>
<evidence type="ECO:0000256" key="2">
    <source>
        <dbReference type="ARBA" id="ARBA00022801"/>
    </source>
</evidence>